<gene>
    <name evidence="1" type="ORF">NCTC12151_03091</name>
</gene>
<dbReference type="OrthoDB" id="9790745at2"/>
<accession>A0A2X4XTW8</accession>
<keyword evidence="2" id="KW-1185">Reference proteome</keyword>
<evidence type="ECO:0000313" key="2">
    <source>
        <dbReference type="Proteomes" id="UP000249005"/>
    </source>
</evidence>
<dbReference type="Pfam" id="PF22752">
    <property type="entry name" value="DUF488-N3i"/>
    <property type="match status" value="1"/>
</dbReference>
<dbReference type="AlphaFoldDB" id="A0A2X4XTW8"/>
<evidence type="ECO:0000313" key="1">
    <source>
        <dbReference type="EMBL" id="SQI43495.1"/>
    </source>
</evidence>
<reference evidence="1 2" key="1">
    <citation type="submission" date="2018-06" db="EMBL/GenBank/DDBJ databases">
        <authorList>
            <consortium name="Pathogen Informatics"/>
            <person name="Doyle S."/>
        </authorList>
    </citation>
    <scope>NUCLEOTIDE SEQUENCE [LARGE SCALE GENOMIC DNA]</scope>
    <source>
        <strain evidence="1 2">NCTC12151</strain>
    </source>
</reference>
<dbReference type="Proteomes" id="UP000249005">
    <property type="component" value="Chromosome 1"/>
</dbReference>
<dbReference type="PANTHER" id="PTHR36849:SF1">
    <property type="entry name" value="CYTOPLASMIC PROTEIN"/>
    <property type="match status" value="1"/>
</dbReference>
<dbReference type="EMBL" id="LS483470">
    <property type="protein sequence ID" value="SQI43495.1"/>
    <property type="molecule type" value="Genomic_DNA"/>
</dbReference>
<protein>
    <submittedName>
        <fullName evidence="1">Uncharacterized conserved protein</fullName>
    </submittedName>
</protein>
<sequence length="122" mass="14063">MGNIRLVRVYDAPPQPDKNSFLTDRLWPRGISKERLKGVVWLKEVAPSTELRQRFHADPSQWDAFCRDYIEELNGQRGWEPLLTLLKQGETVTLMFGSRDVEHNQGVVLRGFLLSKLKSVNA</sequence>
<name>A0A2X4XTW8_9GAMM</name>
<dbReference type="PANTHER" id="PTHR36849">
    <property type="entry name" value="CYTOPLASMIC PROTEIN-RELATED"/>
    <property type="match status" value="1"/>
</dbReference>
<dbReference type="RefSeq" id="WP_111741432.1">
    <property type="nucleotide sequence ID" value="NZ_LR698987.1"/>
</dbReference>
<dbReference type="KEGG" id="lri:NCTC12151_03091"/>
<proteinExistence type="predicted"/>
<dbReference type="InterPro" id="IPR052552">
    <property type="entry name" value="YeaO-like"/>
</dbReference>
<organism evidence="1 2">
    <name type="scientific">Leminorella richardii</name>
    <dbReference type="NCBI Taxonomy" id="158841"/>
    <lineage>
        <taxon>Bacteria</taxon>
        <taxon>Pseudomonadati</taxon>
        <taxon>Pseudomonadota</taxon>
        <taxon>Gammaproteobacteria</taxon>
        <taxon>Enterobacterales</taxon>
        <taxon>Budviciaceae</taxon>
        <taxon>Leminorella</taxon>
    </lineage>
</organism>